<dbReference type="GO" id="GO:0008861">
    <property type="term" value="F:formate C-acetyltransferase activity"/>
    <property type="evidence" value="ECO:0007669"/>
    <property type="project" value="TreeGrafter"/>
</dbReference>
<dbReference type="EC" id="2.3.1.-" evidence="2"/>
<proteinExistence type="predicted"/>
<keyword evidence="2" id="KW-0012">Acyltransferase</keyword>
<evidence type="ECO:0000313" key="2">
    <source>
        <dbReference type="EMBL" id="STW50099.1"/>
    </source>
</evidence>
<dbReference type="EMBL" id="UGNC01000005">
    <property type="protein sequence ID" value="STW50099.1"/>
    <property type="molecule type" value="Genomic_DNA"/>
</dbReference>
<dbReference type="Proteomes" id="UP000255167">
    <property type="component" value="Unassembled WGS sequence"/>
</dbReference>
<reference evidence="2 3" key="1">
    <citation type="submission" date="2018-06" db="EMBL/GenBank/DDBJ databases">
        <authorList>
            <consortium name="Pathogen Informatics"/>
            <person name="Doyle S."/>
        </authorList>
    </citation>
    <scope>NUCLEOTIDE SEQUENCE [LARGE SCALE GENOMIC DNA]</scope>
    <source>
        <strain evidence="2 3">NCTC9617</strain>
    </source>
</reference>
<dbReference type="GO" id="GO:0005829">
    <property type="term" value="C:cytosol"/>
    <property type="evidence" value="ECO:0007669"/>
    <property type="project" value="TreeGrafter"/>
</dbReference>
<gene>
    <name evidence="2" type="primary">tdcE_1</name>
    <name evidence="2" type="ORF">NCTC9617_06756</name>
</gene>
<accession>A0A378G233</accession>
<keyword evidence="2" id="KW-0808">Transferase</keyword>
<dbReference type="Gene3D" id="3.20.70.20">
    <property type="match status" value="1"/>
</dbReference>
<dbReference type="SUPFAM" id="SSF51998">
    <property type="entry name" value="PFL-like glycyl radical enzymes"/>
    <property type="match status" value="1"/>
</dbReference>
<evidence type="ECO:0000256" key="1">
    <source>
        <dbReference type="SAM" id="MobiDB-lite"/>
    </source>
</evidence>
<dbReference type="PANTHER" id="PTHR30191">
    <property type="entry name" value="FORMATE ACETYLTRANSFERASE"/>
    <property type="match status" value="1"/>
</dbReference>
<sequence length="110" mass="12549">MKVDIDTQDVRYADAWLGFRGTAWQTQIDVRDFIQHNYTPYEGDESFLADATPATTALWEQVMAGIRVENATHGAGGFRHQCRHLHHRPRGGLYQPVAGKDRRPAKRTSR</sequence>
<dbReference type="PANTHER" id="PTHR30191:SF7">
    <property type="entry name" value="PFL-LIKE ENZYME TDCE"/>
    <property type="match status" value="1"/>
</dbReference>
<feature type="region of interest" description="Disordered" evidence="1">
    <location>
        <begin position="86"/>
        <end position="110"/>
    </location>
</feature>
<protein>
    <submittedName>
        <fullName evidence="2">Formate C-acetyltransferase</fullName>
        <ecNumber evidence="2">2.3.1.-</ecNumber>
    </submittedName>
</protein>
<evidence type="ECO:0000313" key="3">
    <source>
        <dbReference type="Proteomes" id="UP000255167"/>
    </source>
</evidence>
<name>A0A378G233_KLEPN</name>
<dbReference type="AlphaFoldDB" id="A0A378G233"/>
<dbReference type="InterPro" id="IPR050244">
    <property type="entry name" value="Auton_GlycylRad_Cofactor"/>
</dbReference>
<organism evidence="2 3">
    <name type="scientific">Klebsiella pneumoniae</name>
    <dbReference type="NCBI Taxonomy" id="573"/>
    <lineage>
        <taxon>Bacteria</taxon>
        <taxon>Pseudomonadati</taxon>
        <taxon>Pseudomonadota</taxon>
        <taxon>Gammaproteobacteria</taxon>
        <taxon>Enterobacterales</taxon>
        <taxon>Enterobacteriaceae</taxon>
        <taxon>Klebsiella/Raoultella group</taxon>
        <taxon>Klebsiella</taxon>
        <taxon>Klebsiella pneumoniae complex</taxon>
    </lineage>
</organism>